<dbReference type="RefSeq" id="WP_414000813.1">
    <property type="nucleotide sequence ID" value="NZ_JBLFDH010000007.1"/>
</dbReference>
<gene>
    <name evidence="1" type="ORF">RX402_12315</name>
</gene>
<comment type="caution">
    <text evidence="1">The sequence shown here is derived from an EMBL/GenBank/DDBJ whole genome shotgun (WGS) entry which is preliminary data.</text>
</comment>
<protein>
    <submittedName>
        <fullName evidence="1">Uncharacterized protein</fullName>
    </submittedName>
</protein>
<sequence length="89" mass="10220">MAPVLLFRWYGCFLFKGCQFFPAIFCAARTYLWQNGPEDRSEGLSFARALVRNHTKEKNFMLSAILLLSKLLGEGSLLKLLLFLLKFAK</sequence>
<keyword evidence="2" id="KW-1185">Reference proteome</keyword>
<accession>A0ABU3U1Y0</accession>
<reference evidence="1 2" key="1">
    <citation type="submission" date="2023-10" db="EMBL/GenBank/DDBJ databases">
        <title>Host Genetic Regulation of Human Gut Microbial Structural Variation.</title>
        <authorList>
            <person name="Harmsen H.J.M."/>
        </authorList>
    </citation>
    <scope>NUCLEOTIDE SEQUENCE [LARGE SCALE GENOMIC DNA]</scope>
    <source>
        <strain evidence="1 2">HTF-F</strain>
    </source>
</reference>
<dbReference type="Proteomes" id="UP001263246">
    <property type="component" value="Unassembled WGS sequence"/>
</dbReference>
<name>A0ABU3U1Y0_9FIRM</name>
<proteinExistence type="predicted"/>
<evidence type="ECO:0000313" key="2">
    <source>
        <dbReference type="Proteomes" id="UP001263246"/>
    </source>
</evidence>
<evidence type="ECO:0000313" key="1">
    <source>
        <dbReference type="EMBL" id="MDU8689510.1"/>
    </source>
</evidence>
<organism evidence="1 2">
    <name type="scientific">Faecalibacterium wellingii</name>
    <dbReference type="NCBI Taxonomy" id="2929491"/>
    <lineage>
        <taxon>Bacteria</taxon>
        <taxon>Bacillati</taxon>
        <taxon>Bacillota</taxon>
        <taxon>Clostridia</taxon>
        <taxon>Eubacteriales</taxon>
        <taxon>Oscillospiraceae</taxon>
        <taxon>Faecalibacterium</taxon>
    </lineage>
</organism>
<dbReference type="EMBL" id="JAWHPR010000007">
    <property type="protein sequence ID" value="MDU8689510.1"/>
    <property type="molecule type" value="Genomic_DNA"/>
</dbReference>